<evidence type="ECO:0000313" key="2">
    <source>
        <dbReference type="EMBL" id="KAG8514669.1"/>
    </source>
</evidence>
<dbReference type="AlphaFoldDB" id="A0A8J6AN37"/>
<reference evidence="2" key="1">
    <citation type="journal article" date="2021" name="Evol. Appl.">
        <title>The genome of the Pyrenean desman and the effects of bottlenecks and inbreeding on the genomic landscape of an endangered species.</title>
        <authorList>
            <person name="Escoda L."/>
            <person name="Castresana J."/>
        </authorList>
    </citation>
    <scope>NUCLEOTIDE SEQUENCE</scope>
    <source>
        <strain evidence="2">IBE-C5619</strain>
    </source>
</reference>
<accession>A0A8J6AN37</accession>
<dbReference type="OrthoDB" id="10574257at2759"/>
<evidence type="ECO:0000256" key="1">
    <source>
        <dbReference type="SAM" id="MobiDB-lite"/>
    </source>
</evidence>
<proteinExistence type="predicted"/>
<evidence type="ECO:0000313" key="3">
    <source>
        <dbReference type="Proteomes" id="UP000700334"/>
    </source>
</evidence>
<comment type="caution">
    <text evidence="2">The sequence shown here is derived from an EMBL/GenBank/DDBJ whole genome shotgun (WGS) entry which is preliminary data.</text>
</comment>
<name>A0A8J6AN37_GALPY</name>
<dbReference type="Proteomes" id="UP000700334">
    <property type="component" value="Unassembled WGS sequence"/>
</dbReference>
<gene>
    <name evidence="2" type="ORF">J0S82_020149</name>
</gene>
<dbReference type="EMBL" id="JAGFMF010011733">
    <property type="protein sequence ID" value="KAG8514669.1"/>
    <property type="molecule type" value="Genomic_DNA"/>
</dbReference>
<sequence>MILRSGSLTRRPNLPALQRGGGTGGAARSSLPGAADEETRALGASRRLSLDCAGVQALPATPTRDSPSALPPSSPAGRSAHTGAPARGRAGGGGRCCRCRSPSLSRRDRPRCCGLGGRFPLSLWPELSPPSPQSGGAEEDEISLCWGFQAARCCCAPSRRLPAEDSRSRWVHAGPYSADKSWVHTGGRARQLQPKRARSLKSVPSAANFPGSPSPRRSLRQPWERCAPSRAAHPLPTRHPWDRLPSAARLGALSLHGVQGSGARSPRCFADPARQSAGVPGGASVQTPGCPQGIPCLFKDFPPGTIKESILPYLVDHKLFLETLLTTD</sequence>
<keyword evidence="3" id="KW-1185">Reference proteome</keyword>
<protein>
    <submittedName>
        <fullName evidence="2">Uncharacterized protein</fullName>
    </submittedName>
</protein>
<feature type="compositionally biased region" description="Polar residues" evidence="1">
    <location>
        <begin position="1"/>
        <end position="10"/>
    </location>
</feature>
<feature type="region of interest" description="Disordered" evidence="1">
    <location>
        <begin position="58"/>
        <end position="96"/>
    </location>
</feature>
<feature type="region of interest" description="Disordered" evidence="1">
    <location>
        <begin position="185"/>
        <end position="221"/>
    </location>
</feature>
<feature type="region of interest" description="Disordered" evidence="1">
    <location>
        <begin position="1"/>
        <end position="42"/>
    </location>
</feature>
<organism evidence="2 3">
    <name type="scientific">Galemys pyrenaicus</name>
    <name type="common">Iberian desman</name>
    <name type="synonym">Pyrenean desman</name>
    <dbReference type="NCBI Taxonomy" id="202257"/>
    <lineage>
        <taxon>Eukaryota</taxon>
        <taxon>Metazoa</taxon>
        <taxon>Chordata</taxon>
        <taxon>Craniata</taxon>
        <taxon>Vertebrata</taxon>
        <taxon>Euteleostomi</taxon>
        <taxon>Mammalia</taxon>
        <taxon>Eutheria</taxon>
        <taxon>Laurasiatheria</taxon>
        <taxon>Eulipotyphla</taxon>
        <taxon>Talpidae</taxon>
        <taxon>Galemys</taxon>
    </lineage>
</organism>